<dbReference type="EMBL" id="CM037160">
    <property type="protein sequence ID" value="KAH7839431.1"/>
    <property type="molecule type" value="Genomic_DNA"/>
</dbReference>
<proteinExistence type="predicted"/>
<accession>A0ACB7XGD0</accession>
<evidence type="ECO:0000313" key="2">
    <source>
        <dbReference type="Proteomes" id="UP000828048"/>
    </source>
</evidence>
<sequence length="628" mass="71763">MKPCKFAAYVKELRLRIKRGIREGSFRIATTIILCLFMAFFVVLLGLFINVRVRKFLVSEDLYYPPLNAFSPVSTFPTSFHFSCNSSSSTNNGGLRDWVAPKNLWHSMTDEELMWRASMVPGIADFPYNRTPKVAFMFLTRGRLPLAPLWEKFFGGHDGLFSIYLHTSSEFTGEPPESSVFYKRRIPSQPVQWGRATMIDAERRLLANALLDFSNERFVLLSETCIPLFNFTTIYNYLVNSNDSFLGSFDDPRPMGRGRYNKRMWPTITLSDWRKGSQWFEVHRKLAIQIVSDSKYCPIFQAHCTPPCYMDEHYLPTLVTKICPELTSNRTVTWADWAQGGSHPTKFMRRDVTKAFLNRDFQLYPDKMSGQTQRLNVVPTVTMLGVMKARLVGATRGHALLKKKSDALTVQFRQILKKIVATKESMGETMKTSSFALTEAKYVAGENIKHIVLENVKTASLKVRSRTENVAGVKLPKFEYFTEGETKNDLTGLARGGQQVQACRAAYIKSIEVLVELASLQTSFLTLDVAIKTTNRRVNALENVVKPRIENTISYIKGELDELEREDFFRLKKIQGYKRREMERQRASAKQFAEEQSAEKVSLQKAISINSAHNLLSAGMQKDEDIIF</sequence>
<gene>
    <name evidence="1" type="ORF">Vadar_004027</name>
</gene>
<dbReference type="Proteomes" id="UP000828048">
    <property type="component" value="Chromosome 10"/>
</dbReference>
<organism evidence="1 2">
    <name type="scientific">Vaccinium darrowii</name>
    <dbReference type="NCBI Taxonomy" id="229202"/>
    <lineage>
        <taxon>Eukaryota</taxon>
        <taxon>Viridiplantae</taxon>
        <taxon>Streptophyta</taxon>
        <taxon>Embryophyta</taxon>
        <taxon>Tracheophyta</taxon>
        <taxon>Spermatophyta</taxon>
        <taxon>Magnoliopsida</taxon>
        <taxon>eudicotyledons</taxon>
        <taxon>Gunneridae</taxon>
        <taxon>Pentapetalae</taxon>
        <taxon>asterids</taxon>
        <taxon>Ericales</taxon>
        <taxon>Ericaceae</taxon>
        <taxon>Vaccinioideae</taxon>
        <taxon>Vaccinieae</taxon>
        <taxon>Vaccinium</taxon>
    </lineage>
</organism>
<keyword evidence="2" id="KW-1185">Reference proteome</keyword>
<name>A0ACB7XGD0_9ERIC</name>
<protein>
    <submittedName>
        <fullName evidence="1">Uncharacterized protein</fullName>
    </submittedName>
</protein>
<comment type="caution">
    <text evidence="1">The sequence shown here is derived from an EMBL/GenBank/DDBJ whole genome shotgun (WGS) entry which is preliminary data.</text>
</comment>
<reference evidence="1 2" key="1">
    <citation type="journal article" date="2021" name="Hortic Res">
        <title>High-quality reference genome and annotation aids understanding of berry development for evergreen blueberry (Vaccinium darrowii).</title>
        <authorList>
            <person name="Yu J."/>
            <person name="Hulse-Kemp A.M."/>
            <person name="Babiker E."/>
            <person name="Staton M."/>
        </authorList>
    </citation>
    <scope>NUCLEOTIDE SEQUENCE [LARGE SCALE GENOMIC DNA]</scope>
    <source>
        <strain evidence="2">cv. NJ 8807/NJ 8810</strain>
        <tissue evidence="1">Young leaf</tissue>
    </source>
</reference>
<evidence type="ECO:0000313" key="1">
    <source>
        <dbReference type="EMBL" id="KAH7839431.1"/>
    </source>
</evidence>